<evidence type="ECO:0000313" key="1">
    <source>
        <dbReference type="EMBL" id="KIM35172.1"/>
    </source>
</evidence>
<dbReference type="Proteomes" id="UP000053424">
    <property type="component" value="Unassembled WGS sequence"/>
</dbReference>
<reference evidence="2" key="2">
    <citation type="submission" date="2015-01" db="EMBL/GenBank/DDBJ databases">
        <title>Evolutionary Origins and Diversification of the Mycorrhizal Mutualists.</title>
        <authorList>
            <consortium name="DOE Joint Genome Institute"/>
            <consortium name="Mycorrhizal Genomics Consortium"/>
            <person name="Kohler A."/>
            <person name="Kuo A."/>
            <person name="Nagy L.G."/>
            <person name="Floudas D."/>
            <person name="Copeland A."/>
            <person name="Barry K.W."/>
            <person name="Cichocki N."/>
            <person name="Veneault-Fourrey C."/>
            <person name="LaButti K."/>
            <person name="Lindquist E.A."/>
            <person name="Lipzen A."/>
            <person name="Lundell T."/>
            <person name="Morin E."/>
            <person name="Murat C."/>
            <person name="Riley R."/>
            <person name="Ohm R."/>
            <person name="Sun H."/>
            <person name="Tunlid A."/>
            <person name="Henrissat B."/>
            <person name="Grigoriev I.V."/>
            <person name="Hibbett D.S."/>
            <person name="Martin F."/>
        </authorList>
    </citation>
    <scope>NUCLEOTIDE SEQUENCE [LARGE SCALE GENOMIC DNA]</scope>
    <source>
        <strain evidence="2">h7</strain>
    </source>
</reference>
<name>A0A0C2Y259_HEBCY</name>
<sequence>MTLPIVSTSRSWTLIKANVLILCGGFHLDFLPISTLYSMIHFLLDRWHCSASSVYLRSIAHPEYLAKIGLRLYLSVTQPCPGNTPGPPAVYAEVQARIAASQFSRWGIRRSGTLGICYRCRLCEDGMLVEKCIMAIGGGTS</sequence>
<reference evidence="1 2" key="1">
    <citation type="submission" date="2014-04" db="EMBL/GenBank/DDBJ databases">
        <authorList>
            <consortium name="DOE Joint Genome Institute"/>
            <person name="Kuo A."/>
            <person name="Gay G."/>
            <person name="Dore J."/>
            <person name="Kohler A."/>
            <person name="Nagy L.G."/>
            <person name="Floudas D."/>
            <person name="Copeland A."/>
            <person name="Barry K.W."/>
            <person name="Cichocki N."/>
            <person name="Veneault-Fourrey C."/>
            <person name="LaButti K."/>
            <person name="Lindquist E.A."/>
            <person name="Lipzen A."/>
            <person name="Lundell T."/>
            <person name="Morin E."/>
            <person name="Murat C."/>
            <person name="Sun H."/>
            <person name="Tunlid A."/>
            <person name="Henrissat B."/>
            <person name="Grigoriev I.V."/>
            <person name="Hibbett D.S."/>
            <person name="Martin F."/>
            <person name="Nordberg H.P."/>
            <person name="Cantor M.N."/>
            <person name="Hua S.X."/>
        </authorList>
    </citation>
    <scope>NUCLEOTIDE SEQUENCE [LARGE SCALE GENOMIC DNA]</scope>
    <source>
        <strain evidence="2">h7</strain>
    </source>
</reference>
<accession>A0A0C2Y259</accession>
<gene>
    <name evidence="1" type="ORF">M413DRAFT_368852</name>
</gene>
<proteinExistence type="predicted"/>
<dbReference type="HOGENOM" id="CLU_1825521_0_0_1"/>
<protein>
    <submittedName>
        <fullName evidence="1">Uncharacterized protein</fullName>
    </submittedName>
</protein>
<dbReference type="EMBL" id="KN831828">
    <property type="protein sequence ID" value="KIM35172.1"/>
    <property type="molecule type" value="Genomic_DNA"/>
</dbReference>
<dbReference type="AlphaFoldDB" id="A0A0C2Y259"/>
<organism evidence="1 2">
    <name type="scientific">Hebeloma cylindrosporum</name>
    <dbReference type="NCBI Taxonomy" id="76867"/>
    <lineage>
        <taxon>Eukaryota</taxon>
        <taxon>Fungi</taxon>
        <taxon>Dikarya</taxon>
        <taxon>Basidiomycota</taxon>
        <taxon>Agaricomycotina</taxon>
        <taxon>Agaricomycetes</taxon>
        <taxon>Agaricomycetidae</taxon>
        <taxon>Agaricales</taxon>
        <taxon>Agaricineae</taxon>
        <taxon>Hymenogastraceae</taxon>
        <taxon>Hebeloma</taxon>
    </lineage>
</organism>
<evidence type="ECO:0000313" key="2">
    <source>
        <dbReference type="Proteomes" id="UP000053424"/>
    </source>
</evidence>
<keyword evidence="2" id="KW-1185">Reference proteome</keyword>